<dbReference type="CDD" id="cd22249">
    <property type="entry name" value="UDM1_RNF168_RNF169-like"/>
    <property type="match status" value="1"/>
</dbReference>
<dbReference type="GO" id="GO:0005509">
    <property type="term" value="F:calcium ion binding"/>
    <property type="evidence" value="ECO:0007669"/>
    <property type="project" value="InterPro"/>
</dbReference>
<organism evidence="6">
    <name type="scientific">Aphanomyces invadans</name>
    <dbReference type="NCBI Taxonomy" id="157072"/>
    <lineage>
        <taxon>Eukaryota</taxon>
        <taxon>Sar</taxon>
        <taxon>Stramenopiles</taxon>
        <taxon>Oomycota</taxon>
        <taxon>Saprolegniomycetes</taxon>
        <taxon>Saprolegniales</taxon>
        <taxon>Verrucalvaceae</taxon>
        <taxon>Aphanomyces</taxon>
    </lineage>
</organism>
<dbReference type="VEuPathDB" id="FungiDB:H310_13710"/>
<dbReference type="EMBL" id="KI914006">
    <property type="protein sequence ID" value="ETV91923.1"/>
    <property type="molecule type" value="Genomic_DNA"/>
</dbReference>
<feature type="domain" description="EF-hand" evidence="5">
    <location>
        <begin position="71"/>
        <end position="106"/>
    </location>
</feature>
<dbReference type="STRING" id="157072.A0A024TD15"/>
<dbReference type="PANTHER" id="PTHR45942">
    <property type="entry name" value="PROTEIN PHOSPATASE 3 REGULATORY SUBUNIT B ALPHA ISOFORM TYPE 1"/>
    <property type="match status" value="1"/>
</dbReference>
<dbReference type="SMART" id="SM00054">
    <property type="entry name" value="EFh"/>
    <property type="match status" value="3"/>
</dbReference>
<feature type="domain" description="EF-hand" evidence="5">
    <location>
        <begin position="143"/>
        <end position="178"/>
    </location>
</feature>
<evidence type="ECO:0000256" key="1">
    <source>
        <dbReference type="ARBA" id="ARBA00022723"/>
    </source>
</evidence>
<feature type="compositionally biased region" description="Basic and acidic residues" evidence="4">
    <location>
        <begin position="293"/>
        <end position="311"/>
    </location>
</feature>
<accession>A0A024TD15</accession>
<dbReference type="Gene3D" id="1.10.238.10">
    <property type="entry name" value="EF-hand"/>
    <property type="match status" value="1"/>
</dbReference>
<dbReference type="InterPro" id="IPR018247">
    <property type="entry name" value="EF_Hand_1_Ca_BS"/>
</dbReference>
<keyword evidence="3" id="KW-0106">Calcium</keyword>
<dbReference type="SUPFAM" id="SSF47473">
    <property type="entry name" value="EF-hand"/>
    <property type="match status" value="1"/>
</dbReference>
<feature type="region of interest" description="Disordered" evidence="4">
    <location>
        <begin position="282"/>
        <end position="328"/>
    </location>
</feature>
<dbReference type="InterPro" id="IPR011992">
    <property type="entry name" value="EF-hand-dom_pair"/>
</dbReference>
<dbReference type="GeneID" id="20090760"/>
<evidence type="ECO:0000313" key="6">
    <source>
        <dbReference type="EMBL" id="ETV91923.1"/>
    </source>
</evidence>
<evidence type="ECO:0000256" key="2">
    <source>
        <dbReference type="ARBA" id="ARBA00022737"/>
    </source>
</evidence>
<reference evidence="6" key="1">
    <citation type="submission" date="2013-12" db="EMBL/GenBank/DDBJ databases">
        <title>The Genome Sequence of Aphanomyces invadans NJM9701.</title>
        <authorList>
            <consortium name="The Broad Institute Genomics Platform"/>
            <person name="Russ C."/>
            <person name="Tyler B."/>
            <person name="van West P."/>
            <person name="Dieguez-Uribeondo J."/>
            <person name="Young S.K."/>
            <person name="Zeng Q."/>
            <person name="Gargeya S."/>
            <person name="Fitzgerald M."/>
            <person name="Abouelleil A."/>
            <person name="Alvarado L."/>
            <person name="Chapman S.B."/>
            <person name="Gainer-Dewar J."/>
            <person name="Goldberg J."/>
            <person name="Griggs A."/>
            <person name="Gujja S."/>
            <person name="Hansen M."/>
            <person name="Howarth C."/>
            <person name="Imamovic A."/>
            <person name="Ireland A."/>
            <person name="Larimer J."/>
            <person name="McCowan C."/>
            <person name="Murphy C."/>
            <person name="Pearson M."/>
            <person name="Poon T.W."/>
            <person name="Priest M."/>
            <person name="Roberts A."/>
            <person name="Saif S."/>
            <person name="Shea T."/>
            <person name="Sykes S."/>
            <person name="Wortman J."/>
            <person name="Nusbaum C."/>
            <person name="Birren B."/>
        </authorList>
    </citation>
    <scope>NUCLEOTIDE SEQUENCE [LARGE SCALE GENOMIC DNA]</scope>
    <source>
        <strain evidence="6">NJM9701</strain>
    </source>
</reference>
<gene>
    <name evidence="6" type="ORF">H310_13710</name>
</gene>
<sequence length="328" mass="38162">MFWKTEIPAPDERMLKTIEKLQLNESDLRTLYKRFSNSSPRFQRGLLMRSLDHSNSGSINRTEFFRSFREERTAVGDAVFALIDIDNSGQLDFSEYVEALGAFCLLNTDEVLKFCFFVFDQDKNGTIEGMELDALLEMLHADNATSNMAAAMDKFDFNGDGKVDFREFQILNQQFPTLLYPVYRLQQSMKVHSMGEAWWNKRATLLSQLKDLRENGDATALAAAKAKEQRRKTRQNMGCLRYYLCPCRRSAYVVDDSGITEEDLVEEAKKREIEAQRKRLEDAMAARARKDKKRTEAADGRKILSKEERKERAKKRRQRDMRDLPTRK</sequence>
<evidence type="ECO:0000256" key="4">
    <source>
        <dbReference type="SAM" id="MobiDB-lite"/>
    </source>
</evidence>
<feature type="domain" description="EF-hand" evidence="5">
    <location>
        <begin position="107"/>
        <end position="142"/>
    </location>
</feature>
<proteinExistence type="predicted"/>
<evidence type="ECO:0000259" key="5">
    <source>
        <dbReference type="PROSITE" id="PS50222"/>
    </source>
</evidence>
<protein>
    <recommendedName>
        <fullName evidence="5">EF-hand domain-containing protein</fullName>
    </recommendedName>
</protein>
<name>A0A024TD15_9STRA</name>
<dbReference type="AlphaFoldDB" id="A0A024TD15"/>
<keyword evidence="1" id="KW-0479">Metal-binding</keyword>
<dbReference type="PROSITE" id="PS50222">
    <property type="entry name" value="EF_HAND_2"/>
    <property type="match status" value="3"/>
</dbReference>
<dbReference type="Pfam" id="PF13202">
    <property type="entry name" value="EF-hand_5"/>
    <property type="match status" value="1"/>
</dbReference>
<keyword evidence="2" id="KW-0677">Repeat</keyword>
<dbReference type="InterPro" id="IPR002048">
    <property type="entry name" value="EF_hand_dom"/>
</dbReference>
<dbReference type="Pfam" id="PF13499">
    <property type="entry name" value="EF-hand_7"/>
    <property type="match status" value="1"/>
</dbReference>
<dbReference type="RefSeq" id="XP_008879560.1">
    <property type="nucleotide sequence ID" value="XM_008881338.1"/>
</dbReference>
<dbReference type="CDD" id="cd00051">
    <property type="entry name" value="EFh"/>
    <property type="match status" value="1"/>
</dbReference>
<dbReference type="PROSITE" id="PS00018">
    <property type="entry name" value="EF_HAND_1"/>
    <property type="match status" value="3"/>
</dbReference>
<dbReference type="OrthoDB" id="191686at2759"/>
<evidence type="ECO:0000256" key="3">
    <source>
        <dbReference type="ARBA" id="ARBA00022837"/>
    </source>
</evidence>
<dbReference type="eggNOG" id="KOG0034">
    <property type="taxonomic scope" value="Eukaryota"/>
</dbReference>